<dbReference type="AlphaFoldDB" id="A0A9W7LG92"/>
<evidence type="ECO:0000313" key="2">
    <source>
        <dbReference type="EMBL" id="GMI49329.1"/>
    </source>
</evidence>
<feature type="compositionally biased region" description="Basic residues" evidence="1">
    <location>
        <begin position="28"/>
        <end position="38"/>
    </location>
</feature>
<organism evidence="2 3">
    <name type="scientific">Triparma columacea</name>
    <dbReference type="NCBI Taxonomy" id="722753"/>
    <lineage>
        <taxon>Eukaryota</taxon>
        <taxon>Sar</taxon>
        <taxon>Stramenopiles</taxon>
        <taxon>Ochrophyta</taxon>
        <taxon>Bolidophyceae</taxon>
        <taxon>Parmales</taxon>
        <taxon>Triparmaceae</taxon>
        <taxon>Triparma</taxon>
    </lineage>
</organism>
<evidence type="ECO:0000313" key="3">
    <source>
        <dbReference type="Proteomes" id="UP001165065"/>
    </source>
</evidence>
<accession>A0A9W7LG92</accession>
<reference evidence="3" key="1">
    <citation type="journal article" date="2023" name="Commun. Biol.">
        <title>Genome analysis of Parmales, the sister group of diatoms, reveals the evolutionary specialization of diatoms from phago-mixotrophs to photoautotrophs.</title>
        <authorList>
            <person name="Ban H."/>
            <person name="Sato S."/>
            <person name="Yoshikawa S."/>
            <person name="Yamada K."/>
            <person name="Nakamura Y."/>
            <person name="Ichinomiya M."/>
            <person name="Sato N."/>
            <person name="Blanc-Mathieu R."/>
            <person name="Endo H."/>
            <person name="Kuwata A."/>
            <person name="Ogata H."/>
        </authorList>
    </citation>
    <scope>NUCLEOTIDE SEQUENCE [LARGE SCALE GENOMIC DNA]</scope>
</reference>
<keyword evidence="3" id="KW-1185">Reference proteome</keyword>
<name>A0A9W7LG92_9STRA</name>
<dbReference type="EMBL" id="BRYA01000490">
    <property type="protein sequence ID" value="GMI49329.1"/>
    <property type="molecule type" value="Genomic_DNA"/>
</dbReference>
<feature type="compositionally biased region" description="Basic residues" evidence="1">
    <location>
        <begin position="1"/>
        <end position="11"/>
    </location>
</feature>
<sequence>MSSKRTRKPNRKYQEVTHDSEDEIPPSKKCKTTKKKTKEKSAEAPSATCITCKGTVDGDSAPFHQCQFCTVKICISCFDKDTDDDPLVKCRCGLFGPGGWKGEVGHMCSGCPGQDTKSDTSQYHQWMEWCANCQERHCFDCVESGCCDSDTEEDFNRHLQASYKKFGKDVVNQEMNDLYHSELGF</sequence>
<comment type="caution">
    <text evidence="2">The sequence shown here is derived from an EMBL/GenBank/DDBJ whole genome shotgun (WGS) entry which is preliminary data.</text>
</comment>
<protein>
    <submittedName>
        <fullName evidence="2">Uncharacterized protein</fullName>
    </submittedName>
</protein>
<evidence type="ECO:0000256" key="1">
    <source>
        <dbReference type="SAM" id="MobiDB-lite"/>
    </source>
</evidence>
<gene>
    <name evidence="2" type="ORF">TrCOL_g11636</name>
</gene>
<proteinExistence type="predicted"/>
<feature type="region of interest" description="Disordered" evidence="1">
    <location>
        <begin position="1"/>
        <end position="42"/>
    </location>
</feature>
<dbReference type="Proteomes" id="UP001165065">
    <property type="component" value="Unassembled WGS sequence"/>
</dbReference>